<dbReference type="RefSeq" id="WP_145065605.1">
    <property type="nucleotide sequence ID" value="NZ_CP036287.1"/>
</dbReference>
<accession>A0A518BKC4</accession>
<dbReference type="EMBL" id="CP036287">
    <property type="protein sequence ID" value="QDU67430.1"/>
    <property type="molecule type" value="Genomic_DNA"/>
</dbReference>
<feature type="domain" description="Glycosyltransferase subfamily 4-like N-terminal" evidence="2">
    <location>
        <begin position="28"/>
        <end position="193"/>
    </location>
</feature>
<evidence type="ECO:0000259" key="2">
    <source>
        <dbReference type="Pfam" id="PF13439"/>
    </source>
</evidence>
<name>A0A518BKC4_9BACT</name>
<feature type="domain" description="Glycosyl transferase family 1" evidence="1">
    <location>
        <begin position="207"/>
        <end position="359"/>
    </location>
</feature>
<dbReference type="KEGG" id="pbap:Pla133_25130"/>
<gene>
    <name evidence="3" type="primary">tuaC</name>
    <name evidence="3" type="ORF">Pla133_25130</name>
</gene>
<dbReference type="PANTHER" id="PTHR45947">
    <property type="entry name" value="SULFOQUINOVOSYL TRANSFERASE SQD2"/>
    <property type="match status" value="1"/>
</dbReference>
<keyword evidence="3" id="KW-0808">Transferase</keyword>
<sequence>MKVGVVTSLFPSQPRPREGVFALRRWAGMAARGHRVHVIQPLPFAPPLLVRGERAELARMAAREVREGIPVLRPRYLHLPRSARGNARRFAARALAALAQGDVPDVVVCDYAWPASACAPALARRGLPCVVNGRGSDVLQVAGESDLGPLLALNLRAAGHWTAVSADLVRAMDRLAGLPGRGRLVPNGVDAERFRPGDRGEACARIGLAPGGPLVLVVGHLIPRKDPLLALEVFRRGAPEAARLVFVGRGPLEGELRAAIDRAGLSERVQLVGEAEPDTLADYYRAADVLLLTSHREGRPNVVLEALASGLPVVASAVGGTPELLANLPGSLAPDGDVEAFCERLTANLHRPPAAAECRAAVADLTWEASLEALERALAEAVEPCP</sequence>
<dbReference type="InterPro" id="IPR050194">
    <property type="entry name" value="Glycosyltransferase_grp1"/>
</dbReference>
<dbReference type="Proteomes" id="UP000316921">
    <property type="component" value="Chromosome"/>
</dbReference>
<dbReference type="SUPFAM" id="SSF53756">
    <property type="entry name" value="UDP-Glycosyltransferase/glycogen phosphorylase"/>
    <property type="match status" value="1"/>
</dbReference>
<evidence type="ECO:0000313" key="4">
    <source>
        <dbReference type="Proteomes" id="UP000316921"/>
    </source>
</evidence>
<dbReference type="InterPro" id="IPR028098">
    <property type="entry name" value="Glyco_trans_4-like_N"/>
</dbReference>
<dbReference type="Gene3D" id="3.40.50.2000">
    <property type="entry name" value="Glycogen Phosphorylase B"/>
    <property type="match status" value="2"/>
</dbReference>
<dbReference type="Pfam" id="PF00534">
    <property type="entry name" value="Glycos_transf_1"/>
    <property type="match status" value="1"/>
</dbReference>
<evidence type="ECO:0000313" key="3">
    <source>
        <dbReference type="EMBL" id="QDU67430.1"/>
    </source>
</evidence>
<evidence type="ECO:0000259" key="1">
    <source>
        <dbReference type="Pfam" id="PF00534"/>
    </source>
</evidence>
<dbReference type="InterPro" id="IPR001296">
    <property type="entry name" value="Glyco_trans_1"/>
</dbReference>
<dbReference type="EC" id="2.4.-.-" evidence="3"/>
<dbReference type="Pfam" id="PF13439">
    <property type="entry name" value="Glyco_transf_4"/>
    <property type="match status" value="1"/>
</dbReference>
<proteinExistence type="predicted"/>
<keyword evidence="3" id="KW-0328">Glycosyltransferase</keyword>
<dbReference type="GO" id="GO:0016757">
    <property type="term" value="F:glycosyltransferase activity"/>
    <property type="evidence" value="ECO:0007669"/>
    <property type="project" value="UniProtKB-KW"/>
</dbReference>
<keyword evidence="4" id="KW-1185">Reference proteome</keyword>
<organism evidence="3 4">
    <name type="scientific">Engelhardtia mirabilis</name>
    <dbReference type="NCBI Taxonomy" id="2528011"/>
    <lineage>
        <taxon>Bacteria</taxon>
        <taxon>Pseudomonadati</taxon>
        <taxon>Planctomycetota</taxon>
        <taxon>Planctomycetia</taxon>
        <taxon>Planctomycetia incertae sedis</taxon>
        <taxon>Engelhardtia</taxon>
    </lineage>
</organism>
<dbReference type="AlphaFoldDB" id="A0A518BKC4"/>
<reference evidence="3 4" key="1">
    <citation type="submission" date="2019-02" db="EMBL/GenBank/DDBJ databases">
        <title>Deep-cultivation of Planctomycetes and their phenomic and genomic characterization uncovers novel biology.</title>
        <authorList>
            <person name="Wiegand S."/>
            <person name="Jogler M."/>
            <person name="Boedeker C."/>
            <person name="Pinto D."/>
            <person name="Vollmers J."/>
            <person name="Rivas-Marin E."/>
            <person name="Kohn T."/>
            <person name="Peeters S.H."/>
            <person name="Heuer A."/>
            <person name="Rast P."/>
            <person name="Oberbeckmann S."/>
            <person name="Bunk B."/>
            <person name="Jeske O."/>
            <person name="Meyerdierks A."/>
            <person name="Storesund J.E."/>
            <person name="Kallscheuer N."/>
            <person name="Luecker S."/>
            <person name="Lage O.M."/>
            <person name="Pohl T."/>
            <person name="Merkel B.J."/>
            <person name="Hornburger P."/>
            <person name="Mueller R.-W."/>
            <person name="Bruemmer F."/>
            <person name="Labrenz M."/>
            <person name="Spormann A.M."/>
            <person name="Op den Camp H."/>
            <person name="Overmann J."/>
            <person name="Amann R."/>
            <person name="Jetten M.S.M."/>
            <person name="Mascher T."/>
            <person name="Medema M.H."/>
            <person name="Devos D.P."/>
            <person name="Kaster A.-K."/>
            <person name="Ovreas L."/>
            <person name="Rohde M."/>
            <person name="Galperin M.Y."/>
            <person name="Jogler C."/>
        </authorList>
    </citation>
    <scope>NUCLEOTIDE SEQUENCE [LARGE SCALE GENOMIC DNA]</scope>
    <source>
        <strain evidence="3 4">Pla133</strain>
    </source>
</reference>
<dbReference type="PANTHER" id="PTHR45947:SF3">
    <property type="entry name" value="SULFOQUINOVOSYL TRANSFERASE SQD2"/>
    <property type="match status" value="1"/>
</dbReference>
<protein>
    <submittedName>
        <fullName evidence="3">Teichuronic acid biosynthesis glycosyltransferase TuaC</fullName>
        <ecNumber evidence="3">2.4.-.-</ecNumber>
    </submittedName>
</protein>